<accession>A0A9D1JSU0</accession>
<dbReference type="InterPro" id="IPR051781">
    <property type="entry name" value="Metallo-dep_Hydrolase"/>
</dbReference>
<gene>
    <name evidence="2" type="ORF">IAA83_04160</name>
</gene>
<dbReference type="SUPFAM" id="SSF51556">
    <property type="entry name" value="Metallo-dependent hydrolases"/>
    <property type="match status" value="1"/>
</dbReference>
<organism evidence="2 3">
    <name type="scientific">Candidatus Avoscillospira avistercoris</name>
    <dbReference type="NCBI Taxonomy" id="2840707"/>
    <lineage>
        <taxon>Bacteria</taxon>
        <taxon>Bacillati</taxon>
        <taxon>Bacillota</taxon>
        <taxon>Clostridia</taxon>
        <taxon>Eubacteriales</taxon>
        <taxon>Oscillospiraceae</taxon>
        <taxon>Oscillospiraceae incertae sedis</taxon>
        <taxon>Candidatus Avoscillospira</taxon>
    </lineage>
</organism>
<dbReference type="GO" id="GO:0016787">
    <property type="term" value="F:hydrolase activity"/>
    <property type="evidence" value="ECO:0007669"/>
    <property type="project" value="InterPro"/>
</dbReference>
<dbReference type="InterPro" id="IPR006680">
    <property type="entry name" value="Amidohydro-rel"/>
</dbReference>
<dbReference type="EMBL" id="DVJJ01000066">
    <property type="protein sequence ID" value="HIS64551.1"/>
    <property type="molecule type" value="Genomic_DNA"/>
</dbReference>
<evidence type="ECO:0000259" key="1">
    <source>
        <dbReference type="Pfam" id="PF01979"/>
    </source>
</evidence>
<evidence type="ECO:0000313" key="2">
    <source>
        <dbReference type="EMBL" id="HIS64551.1"/>
    </source>
</evidence>
<reference evidence="2" key="1">
    <citation type="submission" date="2020-10" db="EMBL/GenBank/DDBJ databases">
        <authorList>
            <person name="Gilroy R."/>
        </authorList>
    </citation>
    <scope>NUCLEOTIDE SEQUENCE</scope>
    <source>
        <strain evidence="2">ChiBcec16-1751</strain>
    </source>
</reference>
<evidence type="ECO:0000313" key="3">
    <source>
        <dbReference type="Proteomes" id="UP000886741"/>
    </source>
</evidence>
<dbReference type="Pfam" id="PF01979">
    <property type="entry name" value="Amidohydro_1"/>
    <property type="match status" value="1"/>
</dbReference>
<dbReference type="Gene3D" id="3.20.20.140">
    <property type="entry name" value="Metal-dependent hydrolases"/>
    <property type="match status" value="1"/>
</dbReference>
<protein>
    <submittedName>
        <fullName evidence="2">Amidohydrolase family protein</fullName>
    </submittedName>
</protein>
<sequence>MLGDCHIHLALDGYDYKTALGRHREAVDDEPIHAALARYRELGVTFLRDGGDKFGVSRRARELAPQYGIDYRSPIFPIHRKGRYGGFIGRGYDNLTEYRQLVAEAKAQGADFIKLMLSGIMDFSHFGVISDEPLPPSEVHDLVAIAHDAGFPVMAHVNGADRMAAALDAGIDSLEHGGYANDEVLHQLAESKAVWVPTLVTIANLRGAGRFPEEDVQRLTRLHMDNIAAAHRYGAVIALGSDAGAWRVPHGSGTADELTLLTEVLGPDATELLQTGEKILKERFSFCG</sequence>
<proteinExistence type="predicted"/>
<feature type="domain" description="Amidohydrolase-related" evidence="1">
    <location>
        <begin position="93"/>
        <end position="253"/>
    </location>
</feature>
<dbReference type="PANTHER" id="PTHR43135">
    <property type="entry name" value="ALPHA-D-RIBOSE 1-METHYLPHOSPHONATE 5-TRIPHOSPHATE DIPHOSPHATASE"/>
    <property type="match status" value="1"/>
</dbReference>
<dbReference type="Proteomes" id="UP000886741">
    <property type="component" value="Unassembled WGS sequence"/>
</dbReference>
<dbReference type="InterPro" id="IPR032466">
    <property type="entry name" value="Metal_Hydrolase"/>
</dbReference>
<dbReference type="AlphaFoldDB" id="A0A9D1JSU0"/>
<reference evidence="2" key="2">
    <citation type="journal article" date="2021" name="PeerJ">
        <title>Extensive microbial diversity within the chicken gut microbiome revealed by metagenomics and culture.</title>
        <authorList>
            <person name="Gilroy R."/>
            <person name="Ravi A."/>
            <person name="Getino M."/>
            <person name="Pursley I."/>
            <person name="Horton D.L."/>
            <person name="Alikhan N.F."/>
            <person name="Baker D."/>
            <person name="Gharbi K."/>
            <person name="Hall N."/>
            <person name="Watson M."/>
            <person name="Adriaenssens E.M."/>
            <person name="Foster-Nyarko E."/>
            <person name="Jarju S."/>
            <person name="Secka A."/>
            <person name="Antonio M."/>
            <person name="Oren A."/>
            <person name="Chaudhuri R.R."/>
            <person name="La Ragione R."/>
            <person name="Hildebrand F."/>
            <person name="Pallen M.J."/>
        </authorList>
    </citation>
    <scope>NUCLEOTIDE SEQUENCE</scope>
    <source>
        <strain evidence="2">ChiBcec16-1751</strain>
    </source>
</reference>
<dbReference type="PANTHER" id="PTHR43135:SF3">
    <property type="entry name" value="ALPHA-D-RIBOSE 1-METHYLPHOSPHONATE 5-TRIPHOSPHATE DIPHOSPHATASE"/>
    <property type="match status" value="1"/>
</dbReference>
<comment type="caution">
    <text evidence="2">The sequence shown here is derived from an EMBL/GenBank/DDBJ whole genome shotgun (WGS) entry which is preliminary data.</text>
</comment>
<name>A0A9D1JSU0_9FIRM</name>